<accession>A0A7Y9J5Y3</accession>
<sequence>MGLFTELLLLPLAPVRGVVWVAERIEEQVDHRLNDPAVIRAQIDDLDAAHERGEISESERDAQQDVLLARLTGREPSGGGT</sequence>
<dbReference type="EMBL" id="JACCBN010000001">
    <property type="protein sequence ID" value="NYD36667.1"/>
    <property type="molecule type" value="Genomic_DNA"/>
</dbReference>
<name>A0A7Y9J5Y3_9PSEU</name>
<organism evidence="1 2">
    <name type="scientific">Actinomycetospora corticicola</name>
    <dbReference type="NCBI Taxonomy" id="663602"/>
    <lineage>
        <taxon>Bacteria</taxon>
        <taxon>Bacillati</taxon>
        <taxon>Actinomycetota</taxon>
        <taxon>Actinomycetes</taxon>
        <taxon>Pseudonocardiales</taxon>
        <taxon>Pseudonocardiaceae</taxon>
        <taxon>Actinomycetospora</taxon>
    </lineage>
</organism>
<evidence type="ECO:0000313" key="1">
    <source>
        <dbReference type="EMBL" id="NYD36667.1"/>
    </source>
</evidence>
<dbReference type="Pfam" id="PF05120">
    <property type="entry name" value="GvpG"/>
    <property type="match status" value="1"/>
</dbReference>
<dbReference type="RefSeq" id="WP_179794310.1">
    <property type="nucleotide sequence ID" value="NZ_BAABHP010000021.1"/>
</dbReference>
<evidence type="ECO:0000313" key="2">
    <source>
        <dbReference type="Proteomes" id="UP000535890"/>
    </source>
</evidence>
<dbReference type="InterPro" id="IPR007804">
    <property type="entry name" value="GvpG"/>
</dbReference>
<protein>
    <recommendedName>
        <fullName evidence="3">Gas vesicle protein GvpG</fullName>
    </recommendedName>
</protein>
<proteinExistence type="predicted"/>
<reference evidence="1 2" key="1">
    <citation type="submission" date="2020-07" db="EMBL/GenBank/DDBJ databases">
        <title>Sequencing the genomes of 1000 actinobacteria strains.</title>
        <authorList>
            <person name="Klenk H.-P."/>
        </authorList>
    </citation>
    <scope>NUCLEOTIDE SEQUENCE [LARGE SCALE GENOMIC DNA]</scope>
    <source>
        <strain evidence="1 2">DSM 45772</strain>
    </source>
</reference>
<dbReference type="AlphaFoldDB" id="A0A7Y9J5Y3"/>
<evidence type="ECO:0008006" key="3">
    <source>
        <dbReference type="Google" id="ProtNLM"/>
    </source>
</evidence>
<comment type="caution">
    <text evidence="1">The sequence shown here is derived from an EMBL/GenBank/DDBJ whole genome shotgun (WGS) entry which is preliminary data.</text>
</comment>
<dbReference type="Proteomes" id="UP000535890">
    <property type="component" value="Unassembled WGS sequence"/>
</dbReference>
<keyword evidence="2" id="KW-1185">Reference proteome</keyword>
<gene>
    <name evidence="1" type="ORF">BJ983_002769</name>
</gene>